<sequence length="511" mass="58237">MDYLEKTLGKLFLIGIHGTSLNKENMEALNVIKPGAIIFFSRNIQDKYQLSKFIDDIKNFLNYEPLFAIDQEGGMVTRLDKGFSIAPSPMAIAATCNSENAYIVSNILAKEMLSVGIDWDYAPVVDINNNPLNSAIGIRSFSDNKNIVVEFASKFVEGLHDGGVISCLKHFPGIGNVNIDPHIDLPLSNLSKEDLTMNELYPFLKIKSPSWMPTHVFLPKIQSKKEPVTLSKEILTDFIRKELDFKEVLVADDLQMGGVNNFYNIEDATIKAINAGMDIVTICHSFEEQVKAKEAVIYEYNNNRNFKRKVLEALERINKLYDFSRNIKKKVNSKITLEEIGGKRHNDIMQDVCDRSITSTVEEQFSPIKEIDNIFYFLKNKNKVGVEDKENKNLWLINQISSDFNINPIDVNQFPKEKIIDFSKNKINIIFTENAYLNQEISDLIVKMSNSSNETYLVALRNPYDAFLPTIKYGLCSYGYQINSQQSLYKILKGEINPLGKLPIDRRLKYA</sequence>
<dbReference type="PANTHER" id="PTHR30480:SF13">
    <property type="entry name" value="BETA-HEXOSAMINIDASE"/>
    <property type="match status" value="1"/>
</dbReference>
<dbReference type="OrthoDB" id="9805821at2"/>
<dbReference type="EC" id="3.2.1.52" evidence="3"/>
<accession>A0A0C7NSM3</accession>
<evidence type="ECO:0000313" key="7">
    <source>
        <dbReference type="EMBL" id="CEP78807.1"/>
    </source>
</evidence>
<dbReference type="PATRIC" id="fig|1006576.9.peg.1513"/>
<comment type="similarity">
    <text evidence="2">Belongs to the glycosyl hydrolase 3 family.</text>
</comment>
<dbReference type="InterPro" id="IPR050226">
    <property type="entry name" value="NagZ_Beta-hexosaminidase"/>
</dbReference>
<dbReference type="GO" id="GO:0005975">
    <property type="term" value="P:carbohydrate metabolic process"/>
    <property type="evidence" value="ECO:0007669"/>
    <property type="project" value="InterPro"/>
</dbReference>
<dbReference type="SUPFAM" id="SSF51445">
    <property type="entry name" value="(Trans)glycosidases"/>
    <property type="match status" value="1"/>
</dbReference>
<dbReference type="PANTHER" id="PTHR30480">
    <property type="entry name" value="BETA-HEXOSAMINIDASE-RELATED"/>
    <property type="match status" value="1"/>
</dbReference>
<keyword evidence="4 7" id="KW-0378">Hydrolase</keyword>
<dbReference type="STRING" id="1006576.DTL3_1516"/>
<dbReference type="GO" id="GO:0009254">
    <property type="term" value="P:peptidoglycan turnover"/>
    <property type="evidence" value="ECO:0007669"/>
    <property type="project" value="TreeGrafter"/>
</dbReference>
<proteinExistence type="inferred from homology"/>
<dbReference type="RefSeq" id="WP_045088185.1">
    <property type="nucleotide sequence ID" value="NZ_LN824141.1"/>
</dbReference>
<protein>
    <recommendedName>
        <fullName evidence="3">beta-N-acetylhexosaminidase</fullName>
        <ecNumber evidence="3">3.2.1.52</ecNumber>
    </recommendedName>
</protein>
<dbReference type="Pfam" id="PF00933">
    <property type="entry name" value="Glyco_hydro_3"/>
    <property type="match status" value="1"/>
</dbReference>
<dbReference type="InterPro" id="IPR001764">
    <property type="entry name" value="Glyco_hydro_3_N"/>
</dbReference>
<keyword evidence="5" id="KW-0326">Glycosidase</keyword>
<dbReference type="EMBL" id="LN824141">
    <property type="protein sequence ID" value="CEP78807.1"/>
    <property type="molecule type" value="Genomic_DNA"/>
</dbReference>
<name>A0A0C7NSM3_DEFTU</name>
<evidence type="ECO:0000256" key="5">
    <source>
        <dbReference type="ARBA" id="ARBA00023295"/>
    </source>
</evidence>
<evidence type="ECO:0000256" key="1">
    <source>
        <dbReference type="ARBA" id="ARBA00001231"/>
    </source>
</evidence>
<gene>
    <name evidence="7" type="ORF">DTL3_1516</name>
</gene>
<dbReference type="GO" id="GO:0004563">
    <property type="term" value="F:beta-N-acetylhexosaminidase activity"/>
    <property type="evidence" value="ECO:0007669"/>
    <property type="project" value="UniProtKB-EC"/>
</dbReference>
<dbReference type="AlphaFoldDB" id="A0A0C7NSM3"/>
<organism evidence="7 8">
    <name type="scientific">Defluviitoga tunisiensis</name>
    <dbReference type="NCBI Taxonomy" id="1006576"/>
    <lineage>
        <taxon>Bacteria</taxon>
        <taxon>Thermotogati</taxon>
        <taxon>Thermotogota</taxon>
        <taxon>Thermotogae</taxon>
        <taxon>Petrotogales</taxon>
        <taxon>Petrotogaceae</taxon>
        <taxon>Defluviitoga</taxon>
    </lineage>
</organism>
<dbReference type="InterPro" id="IPR036962">
    <property type="entry name" value="Glyco_hydro_3_N_sf"/>
</dbReference>
<dbReference type="InterPro" id="IPR036881">
    <property type="entry name" value="Glyco_hydro_3_C_sf"/>
</dbReference>
<reference evidence="8" key="1">
    <citation type="submission" date="2014-11" db="EMBL/GenBank/DDBJ databases">
        <authorList>
            <person name="Wibberg D."/>
        </authorList>
    </citation>
    <scope>NUCLEOTIDE SEQUENCE [LARGE SCALE GENOMIC DNA]</scope>
    <source>
        <strain evidence="8">L3</strain>
    </source>
</reference>
<feature type="domain" description="Glycoside hydrolase family 3 N-terminal" evidence="6">
    <location>
        <begin position="5"/>
        <end position="317"/>
    </location>
</feature>
<evidence type="ECO:0000256" key="3">
    <source>
        <dbReference type="ARBA" id="ARBA00012663"/>
    </source>
</evidence>
<keyword evidence="8" id="KW-1185">Reference proteome</keyword>
<dbReference type="Proteomes" id="UP000032809">
    <property type="component" value="Chromosome I"/>
</dbReference>
<dbReference type="NCBIfam" id="NF003740">
    <property type="entry name" value="PRK05337.1"/>
    <property type="match status" value="1"/>
</dbReference>
<evidence type="ECO:0000313" key="8">
    <source>
        <dbReference type="Proteomes" id="UP000032809"/>
    </source>
</evidence>
<comment type="catalytic activity">
    <reaction evidence="1">
        <text>Hydrolysis of terminal non-reducing N-acetyl-D-hexosamine residues in N-acetyl-beta-D-hexosaminides.</text>
        <dbReference type="EC" id="3.2.1.52"/>
    </reaction>
</comment>
<evidence type="ECO:0000259" key="6">
    <source>
        <dbReference type="Pfam" id="PF00933"/>
    </source>
</evidence>
<evidence type="ECO:0000256" key="4">
    <source>
        <dbReference type="ARBA" id="ARBA00022801"/>
    </source>
</evidence>
<dbReference type="HOGENOM" id="CLU_008392_5_3_0"/>
<dbReference type="InterPro" id="IPR017853">
    <property type="entry name" value="GH"/>
</dbReference>
<dbReference type="Gene3D" id="3.40.50.1700">
    <property type="entry name" value="Glycoside hydrolase family 3 C-terminal domain"/>
    <property type="match status" value="1"/>
</dbReference>
<dbReference type="KEGG" id="dtn:DTL3_1516"/>
<dbReference type="Gene3D" id="3.20.20.300">
    <property type="entry name" value="Glycoside hydrolase, family 3, N-terminal domain"/>
    <property type="match status" value="1"/>
</dbReference>
<evidence type="ECO:0000256" key="2">
    <source>
        <dbReference type="ARBA" id="ARBA00005336"/>
    </source>
</evidence>